<feature type="domain" description="Acyltransferase 3" evidence="2">
    <location>
        <begin position="16"/>
        <end position="339"/>
    </location>
</feature>
<dbReference type="RefSeq" id="WP_089897153.1">
    <property type="nucleotide sequence ID" value="NZ_FOJG01000002.1"/>
</dbReference>
<keyword evidence="1" id="KW-1133">Transmembrane helix</keyword>
<evidence type="ECO:0000313" key="3">
    <source>
        <dbReference type="EMBL" id="SEW50314.1"/>
    </source>
</evidence>
<dbReference type="InterPro" id="IPR052734">
    <property type="entry name" value="Nod_factor_acetyltransferase"/>
</dbReference>
<dbReference type="GO" id="GO:0016747">
    <property type="term" value="F:acyltransferase activity, transferring groups other than amino-acyl groups"/>
    <property type="evidence" value="ECO:0007669"/>
    <property type="project" value="InterPro"/>
</dbReference>
<feature type="transmembrane region" description="Helical" evidence="1">
    <location>
        <begin position="289"/>
        <end position="310"/>
    </location>
</feature>
<dbReference type="Proteomes" id="UP000199310">
    <property type="component" value="Unassembled WGS sequence"/>
</dbReference>
<feature type="transmembrane region" description="Helical" evidence="1">
    <location>
        <begin position="322"/>
        <end position="342"/>
    </location>
</feature>
<dbReference type="Pfam" id="PF01757">
    <property type="entry name" value="Acyl_transf_3"/>
    <property type="match status" value="1"/>
</dbReference>
<keyword evidence="1" id="KW-0812">Transmembrane</keyword>
<proteinExistence type="predicted"/>
<organism evidence="3 4">
    <name type="scientific">Chitinophaga arvensicola</name>
    <dbReference type="NCBI Taxonomy" id="29529"/>
    <lineage>
        <taxon>Bacteria</taxon>
        <taxon>Pseudomonadati</taxon>
        <taxon>Bacteroidota</taxon>
        <taxon>Chitinophagia</taxon>
        <taxon>Chitinophagales</taxon>
        <taxon>Chitinophagaceae</taxon>
        <taxon>Chitinophaga</taxon>
    </lineage>
</organism>
<feature type="transmembrane region" description="Helical" evidence="1">
    <location>
        <begin position="95"/>
        <end position="117"/>
    </location>
</feature>
<feature type="transmembrane region" description="Helical" evidence="1">
    <location>
        <begin position="15"/>
        <end position="34"/>
    </location>
</feature>
<dbReference type="OrthoDB" id="9809782at2"/>
<feature type="transmembrane region" description="Helical" evidence="1">
    <location>
        <begin position="137"/>
        <end position="153"/>
    </location>
</feature>
<evidence type="ECO:0000313" key="4">
    <source>
        <dbReference type="Proteomes" id="UP000199310"/>
    </source>
</evidence>
<dbReference type="InterPro" id="IPR002656">
    <property type="entry name" value="Acyl_transf_3_dom"/>
</dbReference>
<dbReference type="EMBL" id="FOJG01000002">
    <property type="protein sequence ID" value="SEW50314.1"/>
    <property type="molecule type" value="Genomic_DNA"/>
</dbReference>
<sequence length="366" mass="42427">MKFPNVSIANQSSRLAWIDYARAIAIILVVYRHVFEGLSRAELSQDTFSYLDHANIIFYSFRMPLFFILSGAFLAKSMAKKGVRRLIQARFSTLFYPYVLWAFIQISIQLVMNNVVNADRSATDYLYIFSYPRRLDQFWYLLALFNVSVLYILTKAKLHFPLSLQLILGVGMYWYSDYVSVHHIDLGLVYDIFHFYLFFALGDLIGGKLLDEKYTPVYSSWKVFIGLLPFFIAGQYYFLQKNLAMHDNLYIEHHQPLLFAAIALTGCAFVYNVSFILQRYNVAGILRIVGFHSLYIYLLHVLIASATRIFFVKVLGLHSLPWLMVICITTSIVLSITFYRLAMQMGAWWLFSLDRPGEKQVKPAAI</sequence>
<dbReference type="PANTHER" id="PTHR37312:SF1">
    <property type="entry name" value="MEMBRANE-BOUND ACYLTRANSFERASE YKRP-RELATED"/>
    <property type="match status" value="1"/>
</dbReference>
<name>A0A1I0S7H0_9BACT</name>
<keyword evidence="1" id="KW-0472">Membrane</keyword>
<dbReference type="STRING" id="29529.SAMN04488122_3752"/>
<reference evidence="4" key="1">
    <citation type="submission" date="2016-10" db="EMBL/GenBank/DDBJ databases">
        <authorList>
            <person name="Varghese N."/>
            <person name="Submissions S."/>
        </authorList>
    </citation>
    <scope>NUCLEOTIDE SEQUENCE [LARGE SCALE GENOMIC DNA]</scope>
    <source>
        <strain evidence="4">DSM 3695</strain>
    </source>
</reference>
<feature type="transmembrane region" description="Helical" evidence="1">
    <location>
        <begin position="258"/>
        <end position="277"/>
    </location>
</feature>
<evidence type="ECO:0000256" key="1">
    <source>
        <dbReference type="SAM" id="Phobius"/>
    </source>
</evidence>
<feature type="transmembrane region" description="Helical" evidence="1">
    <location>
        <begin position="54"/>
        <end position="75"/>
    </location>
</feature>
<feature type="transmembrane region" description="Helical" evidence="1">
    <location>
        <begin position="188"/>
        <end position="206"/>
    </location>
</feature>
<feature type="transmembrane region" description="Helical" evidence="1">
    <location>
        <begin position="218"/>
        <end position="238"/>
    </location>
</feature>
<gene>
    <name evidence="3" type="ORF">SAMN04488122_3752</name>
</gene>
<evidence type="ECO:0000259" key="2">
    <source>
        <dbReference type="Pfam" id="PF01757"/>
    </source>
</evidence>
<protein>
    <submittedName>
        <fullName evidence="3">Fucose 4-O-acetylase</fullName>
    </submittedName>
</protein>
<keyword evidence="4" id="KW-1185">Reference proteome</keyword>
<feature type="transmembrane region" description="Helical" evidence="1">
    <location>
        <begin position="160"/>
        <end position="176"/>
    </location>
</feature>
<dbReference type="AlphaFoldDB" id="A0A1I0S7H0"/>
<dbReference type="PANTHER" id="PTHR37312">
    <property type="entry name" value="MEMBRANE-BOUND ACYLTRANSFERASE YKRP-RELATED"/>
    <property type="match status" value="1"/>
</dbReference>
<accession>A0A1I0S7H0</accession>